<name>A0A1V8T2T2_9PEZI</name>
<keyword evidence="1" id="KW-0143">Chaperone</keyword>
<dbReference type="InterPro" id="IPR008012">
    <property type="entry name" value="Ump1"/>
</dbReference>
<accession>A0A1V8T2T2</accession>
<evidence type="ECO:0000256" key="1">
    <source>
        <dbReference type="ARBA" id="ARBA00023186"/>
    </source>
</evidence>
<dbReference type="EMBL" id="NAJO01000018">
    <property type="protein sequence ID" value="OQO05726.1"/>
    <property type="molecule type" value="Genomic_DNA"/>
</dbReference>
<evidence type="ECO:0008006" key="6">
    <source>
        <dbReference type="Google" id="ProtNLM"/>
    </source>
</evidence>
<evidence type="ECO:0000313" key="5">
    <source>
        <dbReference type="Proteomes" id="UP000192596"/>
    </source>
</evidence>
<dbReference type="GO" id="GO:0005634">
    <property type="term" value="C:nucleus"/>
    <property type="evidence" value="ECO:0007669"/>
    <property type="project" value="TreeGrafter"/>
</dbReference>
<proteinExistence type="inferred from homology"/>
<evidence type="ECO:0000256" key="3">
    <source>
        <dbReference type="SAM" id="MobiDB-lite"/>
    </source>
</evidence>
<feature type="compositionally biased region" description="Low complexity" evidence="3">
    <location>
        <begin position="35"/>
        <end position="55"/>
    </location>
</feature>
<keyword evidence="5" id="KW-1185">Reference proteome</keyword>
<organism evidence="4 5">
    <name type="scientific">Cryoendolithus antarcticus</name>
    <dbReference type="NCBI Taxonomy" id="1507870"/>
    <lineage>
        <taxon>Eukaryota</taxon>
        <taxon>Fungi</taxon>
        <taxon>Dikarya</taxon>
        <taxon>Ascomycota</taxon>
        <taxon>Pezizomycotina</taxon>
        <taxon>Dothideomycetes</taxon>
        <taxon>Dothideomycetidae</taxon>
        <taxon>Cladosporiales</taxon>
        <taxon>Cladosporiaceae</taxon>
        <taxon>Cryoendolithus</taxon>
    </lineage>
</organism>
<comment type="similarity">
    <text evidence="2">Belongs to the POMP/UMP1 family.</text>
</comment>
<feature type="region of interest" description="Disordered" evidence="3">
    <location>
        <begin position="1"/>
        <end position="59"/>
    </location>
</feature>
<dbReference type="PANTHER" id="PTHR12828:SF3">
    <property type="entry name" value="PROTEASOME MATURATION PROTEIN"/>
    <property type="match status" value="1"/>
</dbReference>
<dbReference type="Proteomes" id="UP000192596">
    <property type="component" value="Unassembled WGS sequence"/>
</dbReference>
<dbReference type="InParanoid" id="A0A1V8T2T2"/>
<evidence type="ECO:0000313" key="4">
    <source>
        <dbReference type="EMBL" id="OQO05726.1"/>
    </source>
</evidence>
<sequence length="165" mass="17565">MSLRLVPTPSHASTTPSALGAPSAPGVHDTLRHNLALSSSAPAKSSTSLTSTTTSGHPLESRLHAWKQTQDALKHSMLRRQFGLAEPVRRAMELGVVAQGEWRPSVLGPVGHGGSAGVHRDILEGRDWECSWEDVFEGDVFAGAAAAEGMGFHAEMETRSGMDSW</sequence>
<dbReference type="AlphaFoldDB" id="A0A1V8T2T2"/>
<dbReference type="STRING" id="1507870.A0A1V8T2T2"/>
<evidence type="ECO:0000256" key="2">
    <source>
        <dbReference type="ARBA" id="ARBA00043974"/>
    </source>
</evidence>
<dbReference type="OrthoDB" id="15001at2759"/>
<dbReference type="GO" id="GO:0043248">
    <property type="term" value="P:proteasome assembly"/>
    <property type="evidence" value="ECO:0007669"/>
    <property type="project" value="InterPro"/>
</dbReference>
<protein>
    <recommendedName>
        <fullName evidence="6">Proteasome maturation factor UMP1</fullName>
    </recommendedName>
</protein>
<gene>
    <name evidence="4" type="ORF">B0A48_09819</name>
</gene>
<dbReference type="FunCoup" id="A0A1V8T2T2">
    <property type="interactions" value="728"/>
</dbReference>
<dbReference type="Pfam" id="PF05348">
    <property type="entry name" value="UMP1"/>
    <property type="match status" value="1"/>
</dbReference>
<comment type="caution">
    <text evidence="4">The sequence shown here is derived from an EMBL/GenBank/DDBJ whole genome shotgun (WGS) entry which is preliminary data.</text>
</comment>
<reference evidence="5" key="1">
    <citation type="submission" date="2017-03" db="EMBL/GenBank/DDBJ databases">
        <title>Genomes of endolithic fungi from Antarctica.</title>
        <authorList>
            <person name="Coleine C."/>
            <person name="Masonjones S."/>
            <person name="Stajich J.E."/>
        </authorList>
    </citation>
    <scope>NUCLEOTIDE SEQUENCE [LARGE SCALE GENOMIC DNA]</scope>
    <source>
        <strain evidence="5">CCFEE 5527</strain>
    </source>
</reference>
<dbReference type="PANTHER" id="PTHR12828">
    <property type="entry name" value="PROTEASOME MATURATION PROTEIN UMP1"/>
    <property type="match status" value="1"/>
</dbReference>
<dbReference type="GO" id="GO:0005737">
    <property type="term" value="C:cytoplasm"/>
    <property type="evidence" value="ECO:0007669"/>
    <property type="project" value="TreeGrafter"/>
</dbReference>